<evidence type="ECO:0000256" key="2">
    <source>
        <dbReference type="SAM" id="Phobius"/>
    </source>
</evidence>
<dbReference type="Proteomes" id="UP000325780">
    <property type="component" value="Unassembled WGS sequence"/>
</dbReference>
<keyword evidence="2" id="KW-1133">Transmembrane helix</keyword>
<evidence type="ECO:0000256" key="1">
    <source>
        <dbReference type="SAM" id="MobiDB-lite"/>
    </source>
</evidence>
<protein>
    <submittedName>
        <fullName evidence="3">Uncharacterized protein</fullName>
    </submittedName>
</protein>
<dbReference type="EMBL" id="ML742066">
    <property type="protein sequence ID" value="KAE8151686.1"/>
    <property type="molecule type" value="Genomic_DNA"/>
</dbReference>
<keyword evidence="2" id="KW-0812">Transmembrane</keyword>
<proteinExistence type="predicted"/>
<evidence type="ECO:0000313" key="4">
    <source>
        <dbReference type="Proteomes" id="UP000325780"/>
    </source>
</evidence>
<feature type="transmembrane region" description="Helical" evidence="2">
    <location>
        <begin position="1682"/>
        <end position="1703"/>
    </location>
</feature>
<feature type="transmembrane region" description="Helical" evidence="2">
    <location>
        <begin position="1642"/>
        <end position="1662"/>
    </location>
</feature>
<keyword evidence="2" id="KW-0472">Membrane</keyword>
<keyword evidence="4" id="KW-1185">Reference proteome</keyword>
<reference evidence="3 4" key="1">
    <citation type="submission" date="2019-04" db="EMBL/GenBank/DDBJ databases">
        <title>Friends and foes A comparative genomics study of 23 Aspergillus species from section Flavi.</title>
        <authorList>
            <consortium name="DOE Joint Genome Institute"/>
            <person name="Kjaerbolling I."/>
            <person name="Vesth T."/>
            <person name="Frisvad J.C."/>
            <person name="Nybo J.L."/>
            <person name="Theobald S."/>
            <person name="Kildgaard S."/>
            <person name="Isbrandt T."/>
            <person name="Kuo A."/>
            <person name="Sato A."/>
            <person name="Lyhne E.K."/>
            <person name="Kogle M.E."/>
            <person name="Wiebenga A."/>
            <person name="Kun R.S."/>
            <person name="Lubbers R.J."/>
            <person name="Makela M.R."/>
            <person name="Barry K."/>
            <person name="Chovatia M."/>
            <person name="Clum A."/>
            <person name="Daum C."/>
            <person name="Haridas S."/>
            <person name="He G."/>
            <person name="LaButti K."/>
            <person name="Lipzen A."/>
            <person name="Mondo S."/>
            <person name="Riley R."/>
            <person name="Salamov A."/>
            <person name="Simmons B.A."/>
            <person name="Magnuson J.K."/>
            <person name="Henrissat B."/>
            <person name="Mortensen U.H."/>
            <person name="Larsen T.O."/>
            <person name="Devries R.P."/>
            <person name="Grigoriev I.V."/>
            <person name="Machida M."/>
            <person name="Baker S.E."/>
            <person name="Andersen M.R."/>
        </authorList>
    </citation>
    <scope>NUCLEOTIDE SEQUENCE [LARGE SCALE GENOMIC DNA]</scope>
    <source>
        <strain evidence="3 4">IBT 18842</strain>
    </source>
</reference>
<feature type="transmembrane region" description="Helical" evidence="2">
    <location>
        <begin position="1575"/>
        <end position="1596"/>
    </location>
</feature>
<feature type="region of interest" description="Disordered" evidence="1">
    <location>
        <begin position="1345"/>
        <end position="1370"/>
    </location>
</feature>
<gene>
    <name evidence="3" type="ORF">BDV25DRAFT_128577</name>
</gene>
<organism evidence="3 4">
    <name type="scientific">Aspergillus avenaceus</name>
    <dbReference type="NCBI Taxonomy" id="36643"/>
    <lineage>
        <taxon>Eukaryota</taxon>
        <taxon>Fungi</taxon>
        <taxon>Dikarya</taxon>
        <taxon>Ascomycota</taxon>
        <taxon>Pezizomycotina</taxon>
        <taxon>Eurotiomycetes</taxon>
        <taxon>Eurotiomycetidae</taxon>
        <taxon>Eurotiales</taxon>
        <taxon>Aspergillaceae</taxon>
        <taxon>Aspergillus</taxon>
        <taxon>Aspergillus subgen. Circumdati</taxon>
    </lineage>
</organism>
<name>A0A5N6TZ80_ASPAV</name>
<feature type="transmembrane region" description="Helical" evidence="2">
    <location>
        <begin position="1608"/>
        <end position="1630"/>
    </location>
</feature>
<feature type="compositionally biased region" description="Polar residues" evidence="1">
    <location>
        <begin position="1352"/>
        <end position="1370"/>
    </location>
</feature>
<accession>A0A5N6TZ80</accession>
<sequence length="1771" mass="193101">MAPNQSNLSDPKYLYDFVVSTTQESINAGLVQYLQNTQRKQPFTYLCFLGDENGIPTTLKSLDEILKMTKGTNPFDIPHDPKYKDERIKKMTEARLVCAIRMQTGIPPGCVVKDPKKGPQIRLPEPIVTLGNTAESVHFNMYCSDITIIKNNPPSPWGGKGSWLWFNQPSGKPWYIKTRTDLLNADLDKDLNTAYFKSHPREREALRQKLNNLSGSAFSLQQLLFNLQSATRQTVPSFPEITDATAKYLLGEAFIGIWSKVAKDQGLPLVGVTAVPQHPDGSPLRLTALERWVSPVVDPLSGQKIKNPSALQLSATTLNYLCATDGHTLPGASSFNWNWIEPNDVTQSSGVISIKRSTMAQYLVDAILPKARRSCIKVWSSVKAKDIIGTVEYSWKFTSGQNPTVKITKSGPLVATIDYASSCRASDRNAATYGELNLESTYSCSIVFGHYDKTKNPPVSPGGNTFTIIQNLKEHVYVQWSATGAGANVVDKTLTDEYVVSVDDHGGLTSKPTKNSTVTDNSQEPDVSGIVNAFTGVGDLLRDIKKKSGSFLNARISSIPFNDIKSFVFPGAKVFSYKDAMFSNFSDLACLITYPNRRNEELHDEQARQRARKRGTDLMLNYVQGELVKPHGKFRALQTANGAALLFAINSCGVLNVIEENNGQTQTGWRATDMSSKMIKDKFPSGAMARQFDVGQSVMNRNTISLAMSVRYQGSDTLFLSLLNSPSSTSEWISKPRWKSFPFDAQGPPRSIQITNIYLSETEEKQQYIMVDILRHPESPLKATSRYVIDPFSTSGVYWTPRKLPFDVEEGTYQSCVGRVSNALADGIYTAGTVQGIAQLAYVPLFNSSGSAAPMPTRLPLPDRKVASAIASARYDDQTLSWYGTTDLYAVGKSTLYRWNPEQQLKDDTVGTPLLTNSLFAGTDTLIALIHNRITTIFGRNASNVVYYTSCHVNQLANPQAWSVPVPVLRDIERITSFINLKDSGNTVFAVGGNKIRKLTQATNTESKLWQAQPIMLEASPQSRAMPFNSYTSTINVKGQDGLPMVGAEISLTSKTHTPVYIDGLYYILSDTPVNVRVNQSGQVIIIQGTDSIVGATINVKLGNAEQTINPMAKSFAKLAKLSDKSALKNAQIPTNTTAGGVTGASKTGPLVSSSVADTDLEAAAMGLQLLKDAYNKHQSKAHESSFTMIAPVTSTLVVPQGSAISGRGNWLTIAAGDLFNWLKTGVEKAIDVIKNAATGVWEFIVRIGEQVYRAILDTVDAVVGAVEWVFDKIKTGVEKLMRYVEFLFDWDDIRRTKRVMHNLVKYYVEDTVSGIKTAQSEFDSCIAGAQKAVKEWSGIKDWTPLGDSASKPPSGNATDTTKHQNSGSQMMAGHLRNQADKITMPQGMPEANMVESLVNDMIKAMESEGQVFLQTYTQLKNLAANFLKLSLAEILKRLVGILVESVLGTTQVVVDAMLKVLNALAGTAIAVLDTKIHIPIISDILNAIGVPDISFLDLFTWVGSAGITVIFKISRGKAPFADDATTRALIEAKDWKSFSAVLKKPPSLMSVTEPPGAEHKEPLDLDISPGLGRIIYSAGHAIAGFVAFAGNFLFFAEAMDVSPVNVFGMPSAIMGIVGAAAAGGADALVSKMPIENKHVSWLRRITMIVTIASKIIFSGPGQKYLAKGALKFMKANDNRKVGAVFNTALVFPALVCSCYHFYELSKKPASKERSLAIIGETSSMVQYIGRVSYCVAIFDPDPTTRVVPASVMAGSNVVMFGLETAAAVTL</sequence>
<evidence type="ECO:0000313" key="3">
    <source>
        <dbReference type="EMBL" id="KAE8151686.1"/>
    </source>
</evidence>
<dbReference type="OrthoDB" id="3235083at2759"/>